<name>A0A2S6GMU6_9PSEU</name>
<dbReference type="EMBL" id="PTIX01000010">
    <property type="protein sequence ID" value="PPK66537.1"/>
    <property type="molecule type" value="Genomic_DNA"/>
</dbReference>
<evidence type="ECO:0000313" key="3">
    <source>
        <dbReference type="Proteomes" id="UP000239203"/>
    </source>
</evidence>
<dbReference type="OrthoDB" id="3533156at2"/>
<dbReference type="RefSeq" id="WP_104480543.1">
    <property type="nucleotide sequence ID" value="NZ_CP154825.1"/>
</dbReference>
<keyword evidence="3" id="KW-1185">Reference proteome</keyword>
<dbReference type="PANTHER" id="PTHR43792:SF1">
    <property type="entry name" value="N-ACETYLTRANSFERASE DOMAIN-CONTAINING PROTEIN"/>
    <property type="match status" value="1"/>
</dbReference>
<accession>A0A2S6GMU6</accession>
<dbReference type="PROSITE" id="PS51186">
    <property type="entry name" value="GNAT"/>
    <property type="match status" value="1"/>
</dbReference>
<reference evidence="2 3" key="1">
    <citation type="submission" date="2018-02" db="EMBL/GenBank/DDBJ databases">
        <title>Genomic Encyclopedia of Archaeal and Bacterial Type Strains, Phase II (KMG-II): from individual species to whole genera.</title>
        <authorList>
            <person name="Goeker M."/>
        </authorList>
    </citation>
    <scope>NUCLEOTIDE SEQUENCE [LARGE SCALE GENOMIC DNA]</scope>
    <source>
        <strain evidence="2 3">YU 961-1</strain>
    </source>
</reference>
<comment type="caution">
    <text evidence="2">The sequence shown here is derived from an EMBL/GenBank/DDBJ whole genome shotgun (WGS) entry which is preliminary data.</text>
</comment>
<dbReference type="InterPro" id="IPR051531">
    <property type="entry name" value="N-acetyltransferase"/>
</dbReference>
<sequence>MSEPRSVAWPPVPIATGRLLLRASEGRDRKVFIELFASVEVGAFIGGGRSREELEGEVPRVPGQRPGVLVVEVAGVMVGVVTLERRDVERVRHGEVGEFELGYLFLPHVWGHGYATEACAAALEWFGGALPGESVVLCTRVANERSMRLAARLGFVEVARFEEVGAEQWLGVRGG</sequence>
<dbReference type="SUPFAM" id="SSF55729">
    <property type="entry name" value="Acyl-CoA N-acyltransferases (Nat)"/>
    <property type="match status" value="1"/>
</dbReference>
<keyword evidence="2" id="KW-0808">Transferase</keyword>
<dbReference type="AlphaFoldDB" id="A0A2S6GMU6"/>
<evidence type="ECO:0000259" key="1">
    <source>
        <dbReference type="PROSITE" id="PS51186"/>
    </source>
</evidence>
<dbReference type="GO" id="GO:0016747">
    <property type="term" value="F:acyltransferase activity, transferring groups other than amino-acyl groups"/>
    <property type="evidence" value="ECO:0007669"/>
    <property type="project" value="InterPro"/>
</dbReference>
<dbReference type="Pfam" id="PF13302">
    <property type="entry name" value="Acetyltransf_3"/>
    <property type="match status" value="1"/>
</dbReference>
<feature type="domain" description="N-acetyltransferase" evidence="1">
    <location>
        <begin position="19"/>
        <end position="175"/>
    </location>
</feature>
<proteinExistence type="predicted"/>
<dbReference type="Proteomes" id="UP000239203">
    <property type="component" value="Unassembled WGS sequence"/>
</dbReference>
<protein>
    <submittedName>
        <fullName evidence="2">RimJ/RimL family protein N-acetyltransferase</fullName>
    </submittedName>
</protein>
<dbReference type="InterPro" id="IPR016181">
    <property type="entry name" value="Acyl_CoA_acyltransferase"/>
</dbReference>
<gene>
    <name evidence="2" type="ORF">CLV40_110241</name>
</gene>
<dbReference type="InterPro" id="IPR000182">
    <property type="entry name" value="GNAT_dom"/>
</dbReference>
<organism evidence="2 3">
    <name type="scientific">Actinokineospora auranticolor</name>
    <dbReference type="NCBI Taxonomy" id="155976"/>
    <lineage>
        <taxon>Bacteria</taxon>
        <taxon>Bacillati</taxon>
        <taxon>Actinomycetota</taxon>
        <taxon>Actinomycetes</taxon>
        <taxon>Pseudonocardiales</taxon>
        <taxon>Pseudonocardiaceae</taxon>
        <taxon>Actinokineospora</taxon>
    </lineage>
</organism>
<evidence type="ECO:0000313" key="2">
    <source>
        <dbReference type="EMBL" id="PPK66537.1"/>
    </source>
</evidence>
<dbReference type="PANTHER" id="PTHR43792">
    <property type="entry name" value="GNAT FAMILY, PUTATIVE (AFU_ORTHOLOGUE AFUA_3G00765)-RELATED-RELATED"/>
    <property type="match status" value="1"/>
</dbReference>
<dbReference type="Gene3D" id="3.40.630.30">
    <property type="match status" value="1"/>
</dbReference>